<dbReference type="Proteomes" id="UP000199150">
    <property type="component" value="Unassembled WGS sequence"/>
</dbReference>
<reference evidence="2" key="1">
    <citation type="submission" date="2016-10" db="EMBL/GenBank/DDBJ databases">
        <authorList>
            <person name="Varghese N."/>
            <person name="Submissions S."/>
        </authorList>
    </citation>
    <scope>NUCLEOTIDE SEQUENCE [LARGE SCALE GENOMIC DNA]</scope>
    <source>
        <strain evidence="2">CGMCC 1.3431</strain>
    </source>
</reference>
<gene>
    <name evidence="1" type="ORF">SAMN02927928_2721</name>
</gene>
<dbReference type="AlphaFoldDB" id="A0A1G4SKD8"/>
<proteinExistence type="predicted"/>
<accession>A0A1G4SKD8</accession>
<evidence type="ECO:0000313" key="2">
    <source>
        <dbReference type="Proteomes" id="UP000199150"/>
    </source>
</evidence>
<evidence type="ECO:0000313" key="1">
    <source>
        <dbReference type="EMBL" id="SCW68759.1"/>
    </source>
</evidence>
<name>A0A1G4SKD8_9CAUL</name>
<dbReference type="EMBL" id="FMTS01000004">
    <property type="protein sequence ID" value="SCW68759.1"/>
    <property type="molecule type" value="Genomic_DNA"/>
</dbReference>
<protein>
    <submittedName>
        <fullName evidence="1">Uncharacterized protein</fullName>
    </submittedName>
</protein>
<keyword evidence="2" id="KW-1185">Reference proteome</keyword>
<sequence length="81" mass="9230">MARDVLLSCRAIRPNSWSRRVHPVDMRVLNAYRNAVGVGIGIDKHHGDTRYNDQGENKSGVETERMWGFSDSDWGMCHSLN</sequence>
<organism evidence="1 2">
    <name type="scientific">Asticcacaulis taihuensis</name>
    <dbReference type="NCBI Taxonomy" id="260084"/>
    <lineage>
        <taxon>Bacteria</taxon>
        <taxon>Pseudomonadati</taxon>
        <taxon>Pseudomonadota</taxon>
        <taxon>Alphaproteobacteria</taxon>
        <taxon>Caulobacterales</taxon>
        <taxon>Caulobacteraceae</taxon>
        <taxon>Asticcacaulis</taxon>
    </lineage>
</organism>